<dbReference type="Pfam" id="PF00249">
    <property type="entry name" value="Myb_DNA-binding"/>
    <property type="match status" value="1"/>
</dbReference>
<dbReference type="InParanoid" id="T1FW77"/>
<evidence type="ECO:0000256" key="2">
    <source>
        <dbReference type="ARBA" id="ARBA00022771"/>
    </source>
</evidence>
<dbReference type="SUPFAM" id="SSF57850">
    <property type="entry name" value="RING/U-box"/>
    <property type="match status" value="1"/>
</dbReference>
<name>T1FW77_HELRO</name>
<dbReference type="EnsemblMetazoa" id="HelroT194579">
    <property type="protein sequence ID" value="HelroP194579"/>
    <property type="gene ID" value="HelroG194579"/>
</dbReference>
<dbReference type="eggNOG" id="KOG0457">
    <property type="taxonomic scope" value="Eukaryota"/>
</dbReference>
<dbReference type="PROSITE" id="PS51293">
    <property type="entry name" value="SANT"/>
    <property type="match status" value="1"/>
</dbReference>
<dbReference type="SUPFAM" id="SSF46689">
    <property type="entry name" value="Homeodomain-like"/>
    <property type="match status" value="1"/>
</dbReference>
<dbReference type="GO" id="GO:0006338">
    <property type="term" value="P:chromatin remodeling"/>
    <property type="evidence" value="ECO:0000318"/>
    <property type="project" value="GO_Central"/>
</dbReference>
<dbReference type="HOGENOM" id="CLU_018273_4_0_1"/>
<keyword evidence="3" id="KW-0862">Zinc</keyword>
<dbReference type="GO" id="GO:0003682">
    <property type="term" value="F:chromatin binding"/>
    <property type="evidence" value="ECO:0000318"/>
    <property type="project" value="GO_Central"/>
</dbReference>
<dbReference type="CDD" id="cd02335">
    <property type="entry name" value="ZZ_ADA2"/>
    <property type="match status" value="1"/>
</dbReference>
<evidence type="ECO:0000256" key="1">
    <source>
        <dbReference type="ARBA" id="ARBA00022723"/>
    </source>
</evidence>
<dbReference type="InterPro" id="IPR055141">
    <property type="entry name" value="TADA2A_B-like_dom"/>
</dbReference>
<dbReference type="InterPro" id="IPR001005">
    <property type="entry name" value="SANT/Myb"/>
</dbReference>
<evidence type="ECO:0000313" key="11">
    <source>
        <dbReference type="Proteomes" id="UP000015101"/>
    </source>
</evidence>
<evidence type="ECO:0000256" key="3">
    <source>
        <dbReference type="ARBA" id="ARBA00022833"/>
    </source>
</evidence>
<organism evidence="10 11">
    <name type="scientific">Helobdella robusta</name>
    <name type="common">Californian leech</name>
    <dbReference type="NCBI Taxonomy" id="6412"/>
    <lineage>
        <taxon>Eukaryota</taxon>
        <taxon>Metazoa</taxon>
        <taxon>Spiralia</taxon>
        <taxon>Lophotrochozoa</taxon>
        <taxon>Annelida</taxon>
        <taxon>Clitellata</taxon>
        <taxon>Hirudinea</taxon>
        <taxon>Rhynchobdellida</taxon>
        <taxon>Glossiphoniidae</taxon>
        <taxon>Helobdella</taxon>
    </lineage>
</organism>
<dbReference type="AlphaFoldDB" id="T1FW77"/>
<dbReference type="FunCoup" id="T1FW77">
    <property type="interactions" value="993"/>
</dbReference>
<proteinExistence type="predicted"/>
<dbReference type="Proteomes" id="UP000015101">
    <property type="component" value="Unassembled WGS sequence"/>
</dbReference>
<evidence type="ECO:0000259" key="8">
    <source>
        <dbReference type="PROSITE" id="PS51293"/>
    </source>
</evidence>
<sequence length="307" mass="35114">MDQLCTYCQKAIHLKQPRVQCYDCPSSRSVVLCLECFSCGVEAGNHRSSHDYQIYTESSLQIFPSRFNWTQHEIENLLEAVETLSFGKWSDIASEVGSKSAKECLDFYTLFFINGNIGRASFHKHTTSLRSKDHTGEQNATTSSSSSATTSSSSSSLVDMPVQDQQELGYMALRDDFDHEYDNTAENDLVSMEMGADDDDVDIAFKLFKVSSYRCRLTEREKRKKISKEHEIMVAATSAGTKKMIAARKKLVKEERDLKDRMRLFARMHKHTDHENLTHNLIKLQRLKVKVRDAQNYRRNGLTKIIG</sequence>
<dbReference type="PROSITE" id="PS50090">
    <property type="entry name" value="MYB_LIKE"/>
    <property type="match status" value="1"/>
</dbReference>
<dbReference type="GO" id="GO:0005634">
    <property type="term" value="C:nucleus"/>
    <property type="evidence" value="ECO:0000318"/>
    <property type="project" value="GO_Central"/>
</dbReference>
<dbReference type="EMBL" id="AMQM01008166">
    <property type="status" value="NOT_ANNOTATED_CDS"/>
    <property type="molecule type" value="Genomic_DNA"/>
</dbReference>
<evidence type="ECO:0000313" key="10">
    <source>
        <dbReference type="EnsemblMetazoa" id="HelroP194579"/>
    </source>
</evidence>
<dbReference type="InterPro" id="IPR009057">
    <property type="entry name" value="Homeodomain-like_sf"/>
</dbReference>
<evidence type="ECO:0000256" key="4">
    <source>
        <dbReference type="PROSITE-ProRule" id="PRU00228"/>
    </source>
</evidence>
<evidence type="ECO:0000256" key="5">
    <source>
        <dbReference type="SAM" id="MobiDB-lite"/>
    </source>
</evidence>
<dbReference type="Pfam" id="PF25299">
    <property type="entry name" value="ZZ_ADA2"/>
    <property type="match status" value="1"/>
</dbReference>
<reference evidence="9 11" key="2">
    <citation type="journal article" date="2013" name="Nature">
        <title>Insights into bilaterian evolution from three spiralian genomes.</title>
        <authorList>
            <person name="Simakov O."/>
            <person name="Marletaz F."/>
            <person name="Cho S.J."/>
            <person name="Edsinger-Gonzales E."/>
            <person name="Havlak P."/>
            <person name="Hellsten U."/>
            <person name="Kuo D.H."/>
            <person name="Larsson T."/>
            <person name="Lv J."/>
            <person name="Arendt D."/>
            <person name="Savage R."/>
            <person name="Osoegawa K."/>
            <person name="de Jong P."/>
            <person name="Grimwood J."/>
            <person name="Chapman J.A."/>
            <person name="Shapiro H."/>
            <person name="Aerts A."/>
            <person name="Otillar R.P."/>
            <person name="Terry A.Y."/>
            <person name="Boore J.L."/>
            <person name="Grigoriev I.V."/>
            <person name="Lindberg D.R."/>
            <person name="Seaver E.C."/>
            <person name="Weisblat D.A."/>
            <person name="Putnam N.H."/>
            <person name="Rokhsar D.S."/>
        </authorList>
    </citation>
    <scope>NUCLEOTIDE SEQUENCE</scope>
</reference>
<dbReference type="CDD" id="cd00167">
    <property type="entry name" value="SANT"/>
    <property type="match status" value="1"/>
</dbReference>
<dbReference type="GO" id="GO:0003713">
    <property type="term" value="F:transcription coactivator activity"/>
    <property type="evidence" value="ECO:0000318"/>
    <property type="project" value="GO_Central"/>
</dbReference>
<gene>
    <name evidence="10" type="primary">20213073</name>
    <name evidence="9" type="ORF">HELRODRAFT_194579</name>
</gene>
<dbReference type="STRING" id="6412.T1FW77"/>
<reference evidence="10" key="3">
    <citation type="submission" date="2015-06" db="UniProtKB">
        <authorList>
            <consortium name="EnsemblMetazoa"/>
        </authorList>
    </citation>
    <scope>IDENTIFICATION</scope>
</reference>
<reference evidence="11" key="1">
    <citation type="submission" date="2012-12" db="EMBL/GenBank/DDBJ databases">
        <authorList>
            <person name="Hellsten U."/>
            <person name="Grimwood J."/>
            <person name="Chapman J.A."/>
            <person name="Shapiro H."/>
            <person name="Aerts A."/>
            <person name="Otillar R.P."/>
            <person name="Terry A.Y."/>
            <person name="Boore J.L."/>
            <person name="Simakov O."/>
            <person name="Marletaz F."/>
            <person name="Cho S.-J."/>
            <person name="Edsinger-Gonzales E."/>
            <person name="Havlak P."/>
            <person name="Kuo D.-H."/>
            <person name="Larsson T."/>
            <person name="Lv J."/>
            <person name="Arendt D."/>
            <person name="Savage R."/>
            <person name="Osoegawa K."/>
            <person name="de Jong P."/>
            <person name="Lindberg D.R."/>
            <person name="Seaver E.C."/>
            <person name="Weisblat D.A."/>
            <person name="Putnam N.H."/>
            <person name="Grigoriev I.V."/>
            <person name="Rokhsar D.S."/>
        </authorList>
    </citation>
    <scope>NUCLEOTIDE SEQUENCE</scope>
</reference>
<dbReference type="GO" id="GO:0008270">
    <property type="term" value="F:zinc ion binding"/>
    <property type="evidence" value="ECO:0007669"/>
    <property type="project" value="UniProtKB-KW"/>
</dbReference>
<dbReference type="GeneID" id="20213073"/>
<dbReference type="KEGG" id="hro:HELRODRAFT_194579"/>
<accession>T1FW77</accession>
<dbReference type="CTD" id="20213073"/>
<dbReference type="SMART" id="SM00717">
    <property type="entry name" value="SANT"/>
    <property type="match status" value="1"/>
</dbReference>
<dbReference type="InterPro" id="IPR017884">
    <property type="entry name" value="SANT_dom"/>
</dbReference>
<dbReference type="RefSeq" id="XP_009030891.1">
    <property type="nucleotide sequence ID" value="XM_009032643.1"/>
</dbReference>
<dbReference type="InterPro" id="IPR041983">
    <property type="entry name" value="ADA2-like_ZZ"/>
</dbReference>
<dbReference type="PANTHER" id="PTHR12374:SF63">
    <property type="entry name" value="TRANSCRIPTIONAL ADAPTER 2-BETA"/>
    <property type="match status" value="1"/>
</dbReference>
<keyword evidence="1" id="KW-0479">Metal-binding</keyword>
<dbReference type="GO" id="GO:0006357">
    <property type="term" value="P:regulation of transcription by RNA polymerase II"/>
    <property type="evidence" value="ECO:0000318"/>
    <property type="project" value="GO_Central"/>
</dbReference>
<keyword evidence="2 4" id="KW-0863">Zinc-finger</keyword>
<feature type="domain" description="Myb-like" evidence="6">
    <location>
        <begin position="66"/>
        <end position="112"/>
    </location>
</feature>
<dbReference type="PANTHER" id="PTHR12374">
    <property type="entry name" value="TRANSCRIPTIONAL ADAPTOR 2 ADA2 -RELATED"/>
    <property type="match status" value="1"/>
</dbReference>
<dbReference type="InterPro" id="IPR000433">
    <property type="entry name" value="Znf_ZZ"/>
</dbReference>
<evidence type="ECO:0000259" key="7">
    <source>
        <dbReference type="PROSITE" id="PS50135"/>
    </source>
</evidence>
<feature type="compositionally biased region" description="Low complexity" evidence="5">
    <location>
        <begin position="140"/>
        <end position="156"/>
    </location>
</feature>
<keyword evidence="11" id="KW-1185">Reference proteome</keyword>
<protein>
    <submittedName>
        <fullName evidence="9 10">Uncharacterized protein</fullName>
    </submittedName>
</protein>
<dbReference type="OMA" id="ILCAINM"/>
<evidence type="ECO:0000313" key="9">
    <source>
        <dbReference type="EMBL" id="ESN91028.1"/>
    </source>
</evidence>
<evidence type="ECO:0000259" key="6">
    <source>
        <dbReference type="PROSITE" id="PS50090"/>
    </source>
</evidence>
<dbReference type="EMBL" id="KB097731">
    <property type="protein sequence ID" value="ESN91028.1"/>
    <property type="molecule type" value="Genomic_DNA"/>
</dbReference>
<dbReference type="OrthoDB" id="270417at2759"/>
<feature type="domain" description="ZZ-type" evidence="7">
    <location>
        <begin position="1"/>
        <end position="60"/>
    </location>
</feature>
<feature type="region of interest" description="Disordered" evidence="5">
    <location>
        <begin position="128"/>
        <end position="159"/>
    </location>
</feature>
<dbReference type="Pfam" id="PF22941">
    <property type="entry name" value="TADA2A-like_3rd"/>
    <property type="match status" value="1"/>
</dbReference>
<dbReference type="PROSITE" id="PS50135">
    <property type="entry name" value="ZF_ZZ_2"/>
    <property type="match status" value="1"/>
</dbReference>
<feature type="domain" description="SANT" evidence="8">
    <location>
        <begin position="64"/>
        <end position="116"/>
    </location>
</feature>
<dbReference type="GO" id="GO:0070461">
    <property type="term" value="C:SAGA-type complex"/>
    <property type="evidence" value="ECO:0000318"/>
    <property type="project" value="GO_Central"/>
</dbReference>
<dbReference type="Gene3D" id="1.10.10.60">
    <property type="entry name" value="Homeodomain-like"/>
    <property type="match status" value="1"/>
</dbReference>